<dbReference type="EMBL" id="QEKY01000007">
    <property type="protein sequence ID" value="PVZ10735.1"/>
    <property type="molecule type" value="Genomic_DNA"/>
</dbReference>
<protein>
    <submittedName>
        <fullName evidence="1">Uncharacterized protein</fullName>
    </submittedName>
</protein>
<comment type="caution">
    <text evidence="1">The sequence shown here is derived from an EMBL/GenBank/DDBJ whole genome shotgun (WGS) entry which is preliminary data.</text>
</comment>
<dbReference type="Proteomes" id="UP000245462">
    <property type="component" value="Unassembled WGS sequence"/>
</dbReference>
<name>A0A2U1FEU8_9PORP</name>
<sequence length="215" mass="25324">MMEILNRIIGELKEALQYFKERTKHKYYGDRFEEWVVMHSNISKDGMPDTGKHAPFWRLLEWRGDKYVNGYRPVSSSAPDLLLECISNKSSSYVSGDIIAVECKWRSTVNFFIPKSDAEKYEKYFRTNKIRYPVKHLFYLFGFGWSRNAPEAVYVIPSTALYEYDENTFEITFPNGESMKEKQLRMEDYKVQSKTLIYAFPENGKRLSSRTGAFD</sequence>
<gene>
    <name evidence="1" type="ORF">C7382_107101</name>
</gene>
<evidence type="ECO:0000313" key="2">
    <source>
        <dbReference type="Proteomes" id="UP000245462"/>
    </source>
</evidence>
<dbReference type="RefSeq" id="WP_207772707.1">
    <property type="nucleotide sequence ID" value="NZ_QEKY01000007.1"/>
</dbReference>
<keyword evidence="2" id="KW-1185">Reference proteome</keyword>
<dbReference type="AlphaFoldDB" id="A0A2U1FEU8"/>
<dbReference type="GeneID" id="94550732"/>
<accession>A0A2U1FEU8</accession>
<proteinExistence type="predicted"/>
<organism evidence="1 2">
    <name type="scientific">Porphyromonas loveana</name>
    <dbReference type="NCBI Taxonomy" id="1884669"/>
    <lineage>
        <taxon>Bacteria</taxon>
        <taxon>Pseudomonadati</taxon>
        <taxon>Bacteroidota</taxon>
        <taxon>Bacteroidia</taxon>
        <taxon>Bacteroidales</taxon>
        <taxon>Porphyromonadaceae</taxon>
        <taxon>Porphyromonas</taxon>
    </lineage>
</organism>
<reference evidence="1 2" key="1">
    <citation type="submission" date="2018-04" db="EMBL/GenBank/DDBJ databases">
        <title>Genomic Encyclopedia of Type Strains, Phase IV (KMG-IV): sequencing the most valuable type-strain genomes for metagenomic binning, comparative biology and taxonomic classification.</title>
        <authorList>
            <person name="Goeker M."/>
        </authorList>
    </citation>
    <scope>NUCLEOTIDE SEQUENCE [LARGE SCALE GENOMIC DNA]</scope>
    <source>
        <strain evidence="1 2">DSM 28520</strain>
    </source>
</reference>
<evidence type="ECO:0000313" key="1">
    <source>
        <dbReference type="EMBL" id="PVZ10735.1"/>
    </source>
</evidence>